<evidence type="ECO:0000256" key="9">
    <source>
        <dbReference type="ARBA" id="ARBA00023201"/>
    </source>
</evidence>
<dbReference type="PROSITE" id="PS50271">
    <property type="entry name" value="ZF_UBP"/>
    <property type="match status" value="1"/>
</dbReference>
<evidence type="ECO:0000256" key="10">
    <source>
        <dbReference type="RuleBase" id="RU366002"/>
    </source>
</evidence>
<dbReference type="GO" id="GO:0015386">
    <property type="term" value="F:potassium:proton antiporter activity"/>
    <property type="evidence" value="ECO:0007669"/>
    <property type="project" value="TreeGrafter"/>
</dbReference>
<dbReference type="RefSeq" id="WP_328290703.1">
    <property type="nucleotide sequence ID" value="NZ_WMBB01000014.1"/>
</dbReference>
<dbReference type="InterPro" id="IPR018422">
    <property type="entry name" value="Cation/H_exchanger_CPA1"/>
</dbReference>
<keyword evidence="8 10" id="KW-0472">Membrane</keyword>
<gene>
    <name evidence="12" type="ORF">GLP40_26805</name>
</gene>
<dbReference type="EMBL" id="WMBB01000014">
    <property type="protein sequence ID" value="MTE16362.1"/>
    <property type="molecule type" value="Genomic_DNA"/>
</dbReference>
<organism evidence="12 13">
    <name type="scientific">Nocardia aurantiaca</name>
    <dbReference type="NCBI Taxonomy" id="2675850"/>
    <lineage>
        <taxon>Bacteria</taxon>
        <taxon>Bacillati</taxon>
        <taxon>Actinomycetota</taxon>
        <taxon>Actinomycetes</taxon>
        <taxon>Mycobacteriales</taxon>
        <taxon>Nocardiaceae</taxon>
        <taxon>Nocardia</taxon>
    </lineage>
</organism>
<sequence length="622" mass="66288">MEWAFGLVLLVSVAVALAAGARRLGLGEPFVLTVAGVIGSYLPLVPEFDVEPELVLLGLLPPLLYTTAIRTSLVDFRPKKTSITLLSVGLVLFTAFAVGAVVYQLLPVPFSAAVAIGAIVAPPDAVAATAVARRVGMPRRIVTLLEGESLFNDATALVTLRTAVAAMAGSVTLWEAGASFLGAAGGGALIGGVAAMLLVVLRRRISDPVLDTSVSLLAPWIAYLPAEGVHASGVIAVVTCGLILGHGAPQWQSAASRIAEHTNWRTIQFLLESAVFLLIGLQVRHLVEEAWHSGLSHSTLLLTCAAVLVTVIVVRPVWVFPATYGAWRIEGRRQGKPKPEWTGPAVVSWAGMRGVVTLAAALLLPSDTPELATLRLLAVVVVGGTLLLQGLSLPRLVRLLRLRGPSRAEDLLQEANLLQQATAAGLAALEENIAPETPPDVVDALRNRVVMRARSAWELLGRSESQRVTPSGEYRRLRLAMLAAERETVLRIRDSGQVDQEVLQAVMATLDIEESTIDRVAQAEGDDGTPLRSPVTAGACEHLREAPCVRVPDTPDACGECLDEGLVWVHLRMCLDCGHVACCDSSPGNHATKHFNNTGHPVMRSVEPGESWRWCYLDELLG</sequence>
<comment type="subcellular location">
    <subcellularLocation>
        <location evidence="1 10">Cell membrane</location>
        <topology evidence="1 10">Multi-pass membrane protein</topology>
    </subcellularLocation>
</comment>
<dbReference type="GO" id="GO:0098719">
    <property type="term" value="P:sodium ion import across plasma membrane"/>
    <property type="evidence" value="ECO:0007669"/>
    <property type="project" value="TreeGrafter"/>
</dbReference>
<dbReference type="InterPro" id="IPR001607">
    <property type="entry name" value="Znf_UBP"/>
</dbReference>
<keyword evidence="9 10" id="KW-0739">Sodium transport</keyword>
<keyword evidence="13" id="KW-1185">Reference proteome</keyword>
<proteinExistence type="inferred from homology"/>
<evidence type="ECO:0000256" key="5">
    <source>
        <dbReference type="ARBA" id="ARBA00022989"/>
    </source>
</evidence>
<evidence type="ECO:0000256" key="8">
    <source>
        <dbReference type="ARBA" id="ARBA00023136"/>
    </source>
</evidence>
<feature type="transmembrane region" description="Helical" evidence="10">
    <location>
        <begin position="299"/>
        <end position="320"/>
    </location>
</feature>
<dbReference type="Gene3D" id="3.30.40.10">
    <property type="entry name" value="Zinc/RING finger domain, C3HC4 (zinc finger)"/>
    <property type="match status" value="1"/>
</dbReference>
<feature type="transmembrane region" description="Helical" evidence="10">
    <location>
        <begin position="85"/>
        <end position="106"/>
    </location>
</feature>
<feature type="transmembrane region" description="Helical" evidence="10">
    <location>
        <begin position="180"/>
        <end position="201"/>
    </location>
</feature>
<comment type="function">
    <text evidence="10">Na(+)/H(+) antiporter that extrudes sodium in exchange for external protons.</text>
</comment>
<keyword evidence="2 10" id="KW-0813">Transport</keyword>
<protein>
    <submittedName>
        <fullName evidence="12">Na+/H+ antiporter</fullName>
    </submittedName>
</protein>
<feature type="transmembrane region" description="Helical" evidence="10">
    <location>
        <begin position="341"/>
        <end position="364"/>
    </location>
</feature>
<keyword evidence="10" id="KW-0050">Antiport</keyword>
<feature type="transmembrane region" description="Helical" evidence="10">
    <location>
        <begin position="112"/>
        <end position="133"/>
    </location>
</feature>
<keyword evidence="4 10" id="KW-0812">Transmembrane</keyword>
<evidence type="ECO:0000256" key="1">
    <source>
        <dbReference type="ARBA" id="ARBA00004651"/>
    </source>
</evidence>
<evidence type="ECO:0000256" key="7">
    <source>
        <dbReference type="ARBA" id="ARBA00023065"/>
    </source>
</evidence>
<evidence type="ECO:0000256" key="6">
    <source>
        <dbReference type="ARBA" id="ARBA00023053"/>
    </source>
</evidence>
<keyword evidence="7 10" id="KW-0406">Ion transport</keyword>
<keyword evidence="3 10" id="KW-1003">Cell membrane</keyword>
<dbReference type="InterPro" id="IPR006153">
    <property type="entry name" value="Cation/H_exchanger_TM"/>
</dbReference>
<dbReference type="GO" id="GO:0051453">
    <property type="term" value="P:regulation of intracellular pH"/>
    <property type="evidence" value="ECO:0007669"/>
    <property type="project" value="TreeGrafter"/>
</dbReference>
<accession>A0A6I3L201</accession>
<evidence type="ECO:0000256" key="2">
    <source>
        <dbReference type="ARBA" id="ARBA00022448"/>
    </source>
</evidence>
<feature type="transmembrane region" description="Helical" evidence="10">
    <location>
        <begin position="154"/>
        <end position="174"/>
    </location>
</feature>
<evidence type="ECO:0000256" key="4">
    <source>
        <dbReference type="ARBA" id="ARBA00022692"/>
    </source>
</evidence>
<evidence type="ECO:0000259" key="11">
    <source>
        <dbReference type="PROSITE" id="PS50271"/>
    </source>
</evidence>
<dbReference type="PANTHER" id="PTHR10110:SF86">
    <property type="entry name" value="SODIUM_HYDROGEN EXCHANGER 7"/>
    <property type="match status" value="1"/>
</dbReference>
<reference evidence="12 13" key="1">
    <citation type="submission" date="2019-11" db="EMBL/GenBank/DDBJ databases">
        <title>Nocardia sp. nov. CT2-14 isolated from soil.</title>
        <authorList>
            <person name="Kanchanasin P."/>
            <person name="Tanasupawat S."/>
            <person name="Yuki M."/>
            <person name="Kudo T."/>
        </authorList>
    </citation>
    <scope>NUCLEOTIDE SEQUENCE [LARGE SCALE GENOMIC DNA]</scope>
    <source>
        <strain evidence="12 13">CT2-14</strain>
    </source>
</reference>
<feature type="domain" description="UBP-type" evidence="11">
    <location>
        <begin position="538"/>
        <end position="622"/>
    </location>
</feature>
<dbReference type="NCBIfam" id="TIGR00831">
    <property type="entry name" value="a_cpa1"/>
    <property type="match status" value="1"/>
</dbReference>
<feature type="transmembrane region" description="Helical" evidence="10">
    <location>
        <begin position="54"/>
        <end position="73"/>
    </location>
</feature>
<evidence type="ECO:0000313" key="13">
    <source>
        <dbReference type="Proteomes" id="UP000432464"/>
    </source>
</evidence>
<dbReference type="Proteomes" id="UP000432464">
    <property type="component" value="Unassembled WGS sequence"/>
</dbReference>
<dbReference type="GO" id="GO:0015385">
    <property type="term" value="F:sodium:proton antiporter activity"/>
    <property type="evidence" value="ECO:0007669"/>
    <property type="project" value="InterPro"/>
</dbReference>
<comment type="caution">
    <text evidence="12">The sequence shown here is derived from an EMBL/GenBank/DDBJ whole genome shotgun (WGS) entry which is preliminary data.</text>
</comment>
<dbReference type="AlphaFoldDB" id="A0A6I3L201"/>
<keyword evidence="6 10" id="KW-0915">Sodium</keyword>
<evidence type="ECO:0000313" key="12">
    <source>
        <dbReference type="EMBL" id="MTE16362.1"/>
    </source>
</evidence>
<dbReference type="GO" id="GO:0005886">
    <property type="term" value="C:plasma membrane"/>
    <property type="evidence" value="ECO:0007669"/>
    <property type="project" value="UniProtKB-SubCell"/>
</dbReference>
<dbReference type="Pfam" id="PF02148">
    <property type="entry name" value="zf-UBP"/>
    <property type="match status" value="1"/>
</dbReference>
<comment type="similarity">
    <text evidence="10">Belongs to the monovalent cation:proton antiporter 1 (CPA1) transporter (TC 2.A.36) family.</text>
</comment>
<keyword evidence="5 10" id="KW-1133">Transmembrane helix</keyword>
<name>A0A6I3L201_9NOCA</name>
<evidence type="ECO:0000256" key="3">
    <source>
        <dbReference type="ARBA" id="ARBA00022475"/>
    </source>
</evidence>
<feature type="transmembrane region" description="Helical" evidence="10">
    <location>
        <begin position="376"/>
        <end position="397"/>
    </location>
</feature>
<dbReference type="InterPro" id="IPR004705">
    <property type="entry name" value="Cation/H_exchanger_CPA1_bac"/>
</dbReference>
<dbReference type="GO" id="GO:0008270">
    <property type="term" value="F:zinc ion binding"/>
    <property type="evidence" value="ECO:0007669"/>
    <property type="project" value="InterPro"/>
</dbReference>
<dbReference type="SUPFAM" id="SSF57850">
    <property type="entry name" value="RING/U-box"/>
    <property type="match status" value="1"/>
</dbReference>
<dbReference type="Pfam" id="PF00999">
    <property type="entry name" value="Na_H_Exchanger"/>
    <property type="match status" value="1"/>
</dbReference>
<dbReference type="InterPro" id="IPR013083">
    <property type="entry name" value="Znf_RING/FYVE/PHD"/>
</dbReference>
<dbReference type="Gene3D" id="6.10.140.1330">
    <property type="match status" value="1"/>
</dbReference>
<dbReference type="PANTHER" id="PTHR10110">
    <property type="entry name" value="SODIUM/HYDROGEN EXCHANGER"/>
    <property type="match status" value="1"/>
</dbReference>
<comment type="caution">
    <text evidence="10">Lacks conserved residue(s) required for the propagation of feature annotation.</text>
</comment>